<dbReference type="CDD" id="cd04301">
    <property type="entry name" value="NAT_SF"/>
    <property type="match status" value="1"/>
</dbReference>
<name>A0A212S0J1_9PROT</name>
<gene>
    <name evidence="2" type="ORF">SAMN07250955_11916</name>
</gene>
<keyword evidence="3" id="KW-1185">Reference proteome</keyword>
<accession>A0A212S0J1</accession>
<dbReference type="InterPro" id="IPR000182">
    <property type="entry name" value="GNAT_dom"/>
</dbReference>
<dbReference type="AlphaFoldDB" id="A0A212S0J1"/>
<organism evidence="2 3">
    <name type="scientific">Arboricoccus pini</name>
    <dbReference type="NCBI Taxonomy" id="1963835"/>
    <lineage>
        <taxon>Bacteria</taxon>
        <taxon>Pseudomonadati</taxon>
        <taxon>Pseudomonadota</taxon>
        <taxon>Alphaproteobacteria</taxon>
        <taxon>Geminicoccales</taxon>
        <taxon>Geminicoccaceae</taxon>
        <taxon>Arboricoccus</taxon>
    </lineage>
</organism>
<evidence type="ECO:0000313" key="2">
    <source>
        <dbReference type="EMBL" id="SNB78657.1"/>
    </source>
</evidence>
<dbReference type="GO" id="GO:0016747">
    <property type="term" value="F:acyltransferase activity, transferring groups other than amino-acyl groups"/>
    <property type="evidence" value="ECO:0007669"/>
    <property type="project" value="InterPro"/>
</dbReference>
<feature type="domain" description="N-acetyltransferase" evidence="1">
    <location>
        <begin position="8"/>
        <end position="157"/>
    </location>
</feature>
<dbReference type="SUPFAM" id="SSF55729">
    <property type="entry name" value="Acyl-CoA N-acyltransferases (Nat)"/>
    <property type="match status" value="1"/>
</dbReference>
<dbReference type="Proteomes" id="UP000197065">
    <property type="component" value="Unassembled WGS sequence"/>
</dbReference>
<sequence length="292" mass="32076">MPVISTKLTYREGHPNRPDRASIGRLLCEVFGLDLDILEELDLREPTYRAFTYHDVTGDCIASAAAFVLPLIVDGRRVPAVGVQSVATRPDWRGQGLSHSLLDRLLRWCDERRCLVFLMTSIPGFYEPMGFRILPQHFFCGEGPAVLPASAMARRLDLGLRLDRQLIATIARRRQPVSRVFALSGMAGAFVLNLHHDSDLEVWHLASHDAIIVIRHEGNALHIVDVVATGIPSLATILAALGLPQSQIVVHFPPDQLGWQGSATLATPPLVLMVRGDLNLPGPVMIPSTLGF</sequence>
<evidence type="ECO:0000313" key="3">
    <source>
        <dbReference type="Proteomes" id="UP000197065"/>
    </source>
</evidence>
<protein>
    <submittedName>
        <fullName evidence="2">Predicted N-acetyltransferase YhbS</fullName>
    </submittedName>
</protein>
<dbReference type="PROSITE" id="PS51186">
    <property type="entry name" value="GNAT"/>
    <property type="match status" value="1"/>
</dbReference>
<reference evidence="2 3" key="1">
    <citation type="submission" date="2017-06" db="EMBL/GenBank/DDBJ databases">
        <authorList>
            <person name="Kim H.J."/>
            <person name="Triplett B.A."/>
        </authorList>
    </citation>
    <scope>NUCLEOTIDE SEQUENCE [LARGE SCALE GENOMIC DNA]</scope>
    <source>
        <strain evidence="2 3">B29T1</strain>
    </source>
</reference>
<dbReference type="RefSeq" id="WP_088562921.1">
    <property type="nucleotide sequence ID" value="NZ_FYEH01000019.1"/>
</dbReference>
<dbReference type="Gene3D" id="3.40.630.30">
    <property type="match status" value="1"/>
</dbReference>
<dbReference type="Pfam" id="PF13527">
    <property type="entry name" value="Acetyltransf_9"/>
    <property type="match status" value="1"/>
</dbReference>
<proteinExistence type="predicted"/>
<dbReference type="InterPro" id="IPR016181">
    <property type="entry name" value="Acyl_CoA_acyltransferase"/>
</dbReference>
<dbReference type="EMBL" id="FYEH01000019">
    <property type="protein sequence ID" value="SNB78657.1"/>
    <property type="molecule type" value="Genomic_DNA"/>
</dbReference>
<dbReference type="OrthoDB" id="8287577at2"/>
<evidence type="ECO:0000259" key="1">
    <source>
        <dbReference type="PROSITE" id="PS51186"/>
    </source>
</evidence>
<keyword evidence="2" id="KW-0808">Transferase</keyword>